<evidence type="ECO:0000313" key="1">
    <source>
        <dbReference type="EMBL" id="GGF45651.1"/>
    </source>
</evidence>
<protein>
    <submittedName>
        <fullName evidence="1">Uncharacterized protein</fullName>
    </submittedName>
</protein>
<dbReference type="RefSeq" id="WP_189051887.1">
    <property type="nucleotide sequence ID" value="NZ_BMJQ01000022.1"/>
</dbReference>
<dbReference type="EMBL" id="BMJQ01000022">
    <property type="protein sequence ID" value="GGF45651.1"/>
    <property type="molecule type" value="Genomic_DNA"/>
</dbReference>
<name>A0A8J3E6W9_9PROT</name>
<evidence type="ECO:0000313" key="2">
    <source>
        <dbReference type="Proteomes" id="UP000646365"/>
    </source>
</evidence>
<reference evidence="1" key="2">
    <citation type="submission" date="2020-09" db="EMBL/GenBank/DDBJ databases">
        <authorList>
            <person name="Sun Q."/>
            <person name="Zhou Y."/>
        </authorList>
    </citation>
    <scope>NUCLEOTIDE SEQUENCE</scope>
    <source>
        <strain evidence="1">CGMCC 1.15725</strain>
    </source>
</reference>
<gene>
    <name evidence="1" type="ORF">GCM10011611_60140</name>
</gene>
<comment type="caution">
    <text evidence="1">The sequence shown here is derived from an EMBL/GenBank/DDBJ whole genome shotgun (WGS) entry which is preliminary data.</text>
</comment>
<keyword evidence="2" id="KW-1185">Reference proteome</keyword>
<dbReference type="Proteomes" id="UP000646365">
    <property type="component" value="Unassembled WGS sequence"/>
</dbReference>
<reference evidence="1" key="1">
    <citation type="journal article" date="2014" name="Int. J. Syst. Evol. Microbiol.">
        <title>Complete genome sequence of Corynebacterium casei LMG S-19264T (=DSM 44701T), isolated from a smear-ripened cheese.</title>
        <authorList>
            <consortium name="US DOE Joint Genome Institute (JGI-PGF)"/>
            <person name="Walter F."/>
            <person name="Albersmeier A."/>
            <person name="Kalinowski J."/>
            <person name="Ruckert C."/>
        </authorList>
    </citation>
    <scope>NUCLEOTIDE SEQUENCE</scope>
    <source>
        <strain evidence="1">CGMCC 1.15725</strain>
    </source>
</reference>
<organism evidence="1 2">
    <name type="scientific">Aliidongia dinghuensis</name>
    <dbReference type="NCBI Taxonomy" id="1867774"/>
    <lineage>
        <taxon>Bacteria</taxon>
        <taxon>Pseudomonadati</taxon>
        <taxon>Pseudomonadota</taxon>
        <taxon>Alphaproteobacteria</taxon>
        <taxon>Rhodospirillales</taxon>
        <taxon>Dongiaceae</taxon>
        <taxon>Aliidongia</taxon>
    </lineage>
</organism>
<dbReference type="AlphaFoldDB" id="A0A8J3E6W9"/>
<proteinExistence type="predicted"/>
<accession>A0A8J3E6W9</accession>
<sequence length="157" mass="16884">MEIVRIRAVRSERKAGPDHWSAAETRELLRVFATLRQRAGAEEYAYGLTELGEPQFYVLAPGCEEGCVACISRLRGGRYVLENGRGGIVAEGPLLAALVSGFLKPRARRPLLRVVNAIAGVWTFCTLSGESGGSVISGDDPLTETLLAWMPVLLAAA</sequence>